<evidence type="ECO:0000256" key="3">
    <source>
        <dbReference type="PIRSR" id="PIRSR605502-1"/>
    </source>
</evidence>
<feature type="binding site" evidence="3">
    <location>
        <position position="278"/>
    </location>
    <ligand>
        <name>Mg(2+)</name>
        <dbReference type="ChEBI" id="CHEBI:18420"/>
        <label>1</label>
    </ligand>
</feature>
<dbReference type="InterPro" id="IPR005502">
    <property type="entry name" value="Ribosyl_crysJ1"/>
</dbReference>
<dbReference type="GO" id="GO:0016787">
    <property type="term" value="F:hydrolase activity"/>
    <property type="evidence" value="ECO:0007669"/>
    <property type="project" value="UniProtKB-KW"/>
</dbReference>
<feature type="binding site" evidence="3">
    <location>
        <position position="59"/>
    </location>
    <ligand>
        <name>Mg(2+)</name>
        <dbReference type="ChEBI" id="CHEBI:18420"/>
        <label>1</label>
    </ligand>
</feature>
<feature type="binding site" evidence="3">
    <location>
        <position position="281"/>
    </location>
    <ligand>
        <name>Mg(2+)</name>
        <dbReference type="ChEBI" id="CHEBI:18420"/>
        <label>1</label>
    </ligand>
</feature>
<dbReference type="InterPro" id="IPR050792">
    <property type="entry name" value="ADP-ribosylglycohydrolase"/>
</dbReference>
<accession>A0A0N8GQQ6</accession>
<dbReference type="PANTHER" id="PTHR16222:SF24">
    <property type="entry name" value="ADP-RIBOSYLHYDROLASE ARH3"/>
    <property type="match status" value="1"/>
</dbReference>
<dbReference type="STRING" id="869279.SE15_04380"/>
<comment type="cofactor">
    <cofactor evidence="3">
        <name>Mg(2+)</name>
        <dbReference type="ChEBI" id="CHEBI:18420"/>
    </cofactor>
    <text evidence="3">Binds 2 magnesium ions per subunit.</text>
</comment>
<dbReference type="PATRIC" id="fig|869279.4.peg.887"/>
<evidence type="ECO:0000313" key="5">
    <source>
        <dbReference type="Proteomes" id="UP000050544"/>
    </source>
</evidence>
<dbReference type="RefSeq" id="WP_054520866.1">
    <property type="nucleotide sequence ID" value="NZ_LGKO01000002.1"/>
</dbReference>
<dbReference type="SUPFAM" id="SSF101478">
    <property type="entry name" value="ADP-ribosylglycohydrolase"/>
    <property type="match status" value="1"/>
</dbReference>
<dbReference type="AlphaFoldDB" id="A0A0N8GQQ6"/>
<dbReference type="GO" id="GO:0046872">
    <property type="term" value="F:metal ion binding"/>
    <property type="evidence" value="ECO:0007669"/>
    <property type="project" value="UniProtKB-KW"/>
</dbReference>
<feature type="binding site" evidence="3">
    <location>
        <position position="61"/>
    </location>
    <ligand>
        <name>Mg(2+)</name>
        <dbReference type="ChEBI" id="CHEBI:18420"/>
        <label>1</label>
    </ligand>
</feature>
<feature type="binding site" evidence="3">
    <location>
        <position position="60"/>
    </location>
    <ligand>
        <name>Mg(2+)</name>
        <dbReference type="ChEBI" id="CHEBI:18420"/>
        <label>1</label>
    </ligand>
</feature>
<dbReference type="EMBL" id="LGKO01000002">
    <property type="protein sequence ID" value="KPL84362.1"/>
    <property type="molecule type" value="Genomic_DNA"/>
</dbReference>
<gene>
    <name evidence="4" type="ORF">SE15_04380</name>
</gene>
<name>A0A0N8GQQ6_9CHLR</name>
<evidence type="ECO:0008006" key="6">
    <source>
        <dbReference type="Google" id="ProtNLM"/>
    </source>
</evidence>
<proteinExistence type="inferred from homology"/>
<keyword evidence="5" id="KW-1185">Reference proteome</keyword>
<dbReference type="Pfam" id="PF03747">
    <property type="entry name" value="ADP_ribosyl_GH"/>
    <property type="match status" value="1"/>
</dbReference>
<evidence type="ECO:0000256" key="2">
    <source>
        <dbReference type="ARBA" id="ARBA00022801"/>
    </source>
</evidence>
<evidence type="ECO:0000313" key="4">
    <source>
        <dbReference type="EMBL" id="KPL84362.1"/>
    </source>
</evidence>
<comment type="similarity">
    <text evidence="1">Belongs to the ADP-ribosylglycohydrolase family.</text>
</comment>
<evidence type="ECO:0000256" key="1">
    <source>
        <dbReference type="ARBA" id="ARBA00010702"/>
    </source>
</evidence>
<feature type="binding site" evidence="3">
    <location>
        <position position="280"/>
    </location>
    <ligand>
        <name>Mg(2+)</name>
        <dbReference type="ChEBI" id="CHEBI:18420"/>
        <label>1</label>
    </ligand>
</feature>
<keyword evidence="3" id="KW-0479">Metal-binding</keyword>
<dbReference type="OrthoDB" id="9798107at2"/>
<dbReference type="Proteomes" id="UP000050544">
    <property type="component" value="Unassembled WGS sequence"/>
</dbReference>
<keyword evidence="2" id="KW-0378">Hydrolase</keyword>
<keyword evidence="3" id="KW-0460">Magnesium</keyword>
<dbReference type="Gene3D" id="1.10.4080.10">
    <property type="entry name" value="ADP-ribosylation/Crystallin J1"/>
    <property type="match status" value="1"/>
</dbReference>
<dbReference type="PANTHER" id="PTHR16222">
    <property type="entry name" value="ADP-RIBOSYLGLYCOHYDROLASE"/>
    <property type="match status" value="1"/>
</dbReference>
<comment type="caution">
    <text evidence="4">The sequence shown here is derived from an EMBL/GenBank/DDBJ whole genome shotgun (WGS) entry which is preliminary data.</text>
</comment>
<protein>
    <recommendedName>
        <fullName evidence="6">ADP-ribosylglycohydrolase</fullName>
    </recommendedName>
</protein>
<sequence>MLNRILGGLYGQALGDAWGMPALLTPEATWEHFGGWVETFVPAPEDHPVHAGLPAGRVTDDTEQAFALAQAILSDGCVSAEGVARALIAWYERIGGDRSPYVGPSTRRAIQALKRGEDLYQVGRFGDTNGAAMRVSPVGLIHPGDPKGAIADAYLSCIPTHHTNVAVSGAAAVAAAIATAMRPEAHLEDIIAAAKDAATVGLKMGHLWMGASIARRIDLALEIVRGLGNERERLQALYDVVGAGLAITEAVPAAFGVLVMAQGDIRRTAMYGAALSGDADTVTAIACAIAGAWKGIEAFDPKWLEQLRLANPDLDFEAVAEGLYQLITW</sequence>
<dbReference type="InterPro" id="IPR036705">
    <property type="entry name" value="Ribosyl_crysJ1_sf"/>
</dbReference>
<organism evidence="4 5">
    <name type="scientific">Thermanaerothrix daxensis</name>
    <dbReference type="NCBI Taxonomy" id="869279"/>
    <lineage>
        <taxon>Bacteria</taxon>
        <taxon>Bacillati</taxon>
        <taxon>Chloroflexota</taxon>
        <taxon>Anaerolineae</taxon>
        <taxon>Anaerolineales</taxon>
        <taxon>Anaerolineaceae</taxon>
        <taxon>Thermanaerothrix</taxon>
    </lineage>
</organism>
<reference evidence="4 5" key="1">
    <citation type="submission" date="2015-07" db="EMBL/GenBank/DDBJ databases">
        <title>Whole genome sequence of Thermanaerothrix daxensis DSM 23592.</title>
        <authorList>
            <person name="Hemp J."/>
            <person name="Ward L.M."/>
            <person name="Pace L.A."/>
            <person name="Fischer W.W."/>
        </authorList>
    </citation>
    <scope>NUCLEOTIDE SEQUENCE [LARGE SCALE GENOMIC DNA]</scope>
    <source>
        <strain evidence="4 5">GNS-1</strain>
    </source>
</reference>